<evidence type="ECO:0000313" key="2">
    <source>
        <dbReference type="EMBL" id="SYV90207.1"/>
    </source>
</evidence>
<sequence>MLKKYFNETGIALDRIINKLLRYQKYQDLIKLLKSSLDNLKEYFNLSRW</sequence>
<evidence type="ECO:0000313" key="3">
    <source>
        <dbReference type="Proteomes" id="UP000259864"/>
    </source>
</evidence>
<dbReference type="KEGG" id="mala:NCTC10135_00639"/>
<reference evidence="3" key="1">
    <citation type="submission" date="2018-06" db="EMBL/GenBank/DDBJ databases">
        <authorList>
            <consortium name="Pathogen Informatics"/>
        </authorList>
    </citation>
    <scope>NUCLEOTIDE SEQUENCE [LARGE SCALE GENOMIC DNA]</scope>
    <source>
        <strain evidence="3">NCTC10135</strain>
    </source>
</reference>
<name>A0A3B0P1M4_9BACT</name>
<dbReference type="EMBL" id="LS991949">
    <property type="protein sequence ID" value="SYV90207.1"/>
    <property type="molecule type" value="Genomic_DNA"/>
</dbReference>
<dbReference type="AlphaFoldDB" id="A0A3B0P1M4"/>
<feature type="non-terminal residue" evidence="2">
    <location>
        <position position="49"/>
    </location>
</feature>
<dbReference type="KEGG" id="mala:NCTC10135_00725"/>
<protein>
    <submittedName>
        <fullName evidence="2">Uncharacterized protein</fullName>
    </submittedName>
</protein>
<reference evidence="2" key="2">
    <citation type="submission" date="2018-06" db="EMBL/GenBank/DDBJ databases">
        <authorList>
            <consortium name="Pathogen Informatics"/>
            <person name="Doyle S."/>
        </authorList>
    </citation>
    <scope>NUCLEOTIDE SEQUENCE</scope>
    <source>
        <strain evidence="2">NCTC10135</strain>
    </source>
</reference>
<proteinExistence type="predicted"/>
<evidence type="ECO:0000313" key="1">
    <source>
        <dbReference type="EMBL" id="SYV90122.1"/>
    </source>
</evidence>
<organism evidence="2 3">
    <name type="scientific">Metamycoplasma alkalescens</name>
    <dbReference type="NCBI Taxonomy" id="45363"/>
    <lineage>
        <taxon>Bacteria</taxon>
        <taxon>Bacillati</taxon>
        <taxon>Mycoplasmatota</taxon>
        <taxon>Mycoplasmoidales</taxon>
        <taxon>Metamycoplasmataceae</taxon>
        <taxon>Metamycoplasma</taxon>
    </lineage>
</organism>
<dbReference type="Proteomes" id="UP000259864">
    <property type="component" value="Chromosome 1"/>
</dbReference>
<dbReference type="EMBL" id="LS991949">
    <property type="protein sequence ID" value="SYV90122.1"/>
    <property type="molecule type" value="Genomic_DNA"/>
</dbReference>
<gene>
    <name evidence="1" type="ORF">NCTC10135_00639</name>
    <name evidence="2" type="ORF">NCTC10135_00725</name>
</gene>
<accession>A0A3B0P1M4</accession>